<keyword evidence="10" id="KW-1185">Reference proteome</keyword>
<dbReference type="Proteomes" id="UP000049983">
    <property type="component" value="Unassembled WGS sequence"/>
</dbReference>
<evidence type="ECO:0000259" key="8">
    <source>
        <dbReference type="Pfam" id="PF08281"/>
    </source>
</evidence>
<dbReference type="NCBIfam" id="TIGR02937">
    <property type="entry name" value="sigma70-ECF"/>
    <property type="match status" value="1"/>
</dbReference>
<evidence type="ECO:0000256" key="2">
    <source>
        <dbReference type="ARBA" id="ARBA00023015"/>
    </source>
</evidence>
<keyword evidence="2" id="KW-0805">Transcription regulation</keyword>
<dbReference type="InterPro" id="IPR007627">
    <property type="entry name" value="RNA_pol_sigma70_r2"/>
</dbReference>
<keyword evidence="3" id="KW-0731">Sigma factor</keyword>
<dbReference type="InterPro" id="IPR036388">
    <property type="entry name" value="WH-like_DNA-bd_sf"/>
</dbReference>
<dbReference type="GeneID" id="97672074"/>
<reference evidence="10" key="1">
    <citation type="submission" date="2015-07" db="EMBL/GenBank/DDBJ databases">
        <authorList>
            <person name="Rodrigo-Torres Lidia"/>
            <person name="Arahal R.David."/>
        </authorList>
    </citation>
    <scope>NUCLEOTIDE SEQUENCE [LARGE SCALE GENOMIC DNA]</scope>
    <source>
        <strain evidence="10">CECT 5096</strain>
    </source>
</reference>
<comment type="similarity">
    <text evidence="1">Belongs to the sigma-70 factor family. ECF subfamily.</text>
</comment>
<dbReference type="InterPro" id="IPR013249">
    <property type="entry name" value="RNA_pol_sigma70_r4_t2"/>
</dbReference>
<keyword evidence="4" id="KW-0238">DNA-binding</keyword>
<evidence type="ECO:0000259" key="7">
    <source>
        <dbReference type="Pfam" id="PF04542"/>
    </source>
</evidence>
<evidence type="ECO:0000256" key="5">
    <source>
        <dbReference type="ARBA" id="ARBA00023163"/>
    </source>
</evidence>
<accession>A0A0M6ZB85</accession>
<evidence type="ECO:0000313" key="10">
    <source>
        <dbReference type="Proteomes" id="UP000049983"/>
    </source>
</evidence>
<dbReference type="GO" id="GO:0016987">
    <property type="term" value="F:sigma factor activity"/>
    <property type="evidence" value="ECO:0007669"/>
    <property type="project" value="UniProtKB-KW"/>
</dbReference>
<feature type="domain" description="RNA polymerase sigma-70 region 2" evidence="7">
    <location>
        <begin position="20"/>
        <end position="87"/>
    </location>
</feature>
<dbReference type="InterPro" id="IPR014284">
    <property type="entry name" value="RNA_pol_sigma-70_dom"/>
</dbReference>
<evidence type="ECO:0000313" key="9">
    <source>
        <dbReference type="EMBL" id="CTQ76562.1"/>
    </source>
</evidence>
<dbReference type="GO" id="GO:0006352">
    <property type="term" value="P:DNA-templated transcription initiation"/>
    <property type="evidence" value="ECO:0007669"/>
    <property type="project" value="InterPro"/>
</dbReference>
<dbReference type="PANTHER" id="PTHR43133:SF8">
    <property type="entry name" value="RNA POLYMERASE SIGMA FACTOR HI_1459-RELATED"/>
    <property type="match status" value="1"/>
</dbReference>
<dbReference type="InterPro" id="IPR013325">
    <property type="entry name" value="RNA_pol_sigma_r2"/>
</dbReference>
<name>A0A0M6ZB85_9HYPH</name>
<evidence type="ECO:0000256" key="6">
    <source>
        <dbReference type="SAM" id="MobiDB-lite"/>
    </source>
</evidence>
<dbReference type="OrthoDB" id="9780326at2"/>
<dbReference type="Gene3D" id="1.10.10.10">
    <property type="entry name" value="Winged helix-like DNA-binding domain superfamily/Winged helix DNA-binding domain"/>
    <property type="match status" value="1"/>
</dbReference>
<proteinExistence type="inferred from homology"/>
<evidence type="ECO:0000256" key="4">
    <source>
        <dbReference type="ARBA" id="ARBA00023125"/>
    </source>
</evidence>
<feature type="domain" description="RNA polymerase sigma factor 70 region 4 type 2" evidence="8">
    <location>
        <begin position="137"/>
        <end position="181"/>
    </location>
</feature>
<dbReference type="PANTHER" id="PTHR43133">
    <property type="entry name" value="RNA POLYMERASE ECF-TYPE SIGMA FACTO"/>
    <property type="match status" value="1"/>
</dbReference>
<dbReference type="EMBL" id="CXWC01000013">
    <property type="protein sequence ID" value="CTQ76562.1"/>
    <property type="molecule type" value="Genomic_DNA"/>
</dbReference>
<dbReference type="SUPFAM" id="SSF88946">
    <property type="entry name" value="Sigma2 domain of RNA polymerase sigma factors"/>
    <property type="match status" value="1"/>
</dbReference>
<sequence>MPDSLIDQAKQGDSGAFSRLVEAEFPKLRRITRRLVGHPEDSEDILQEALAKAWSNMSNFEGRCSFATWVTSIVTRTAIDHLRRQKRWRTEAQVAYANSCAHSDELSNEVVGAITDPEFAYEVREHISYCFTCVGRSLPVDEQAALVLRDVMDLSAREASTVLGISDAVLRHRLSAARRAMEDKYDGLCALVSKQGICHQCAGLKMASGESADPADFPDVSALAARMAIVRKAEPGSMAGLHAVFWRRTKDIEEAGKGSTEPLSGCGEKEDAPET</sequence>
<protein>
    <submittedName>
        <fullName evidence="9">Sigma-W factor</fullName>
    </submittedName>
</protein>
<dbReference type="InterPro" id="IPR013324">
    <property type="entry name" value="RNA_pol_sigma_r3/r4-like"/>
</dbReference>
<feature type="region of interest" description="Disordered" evidence="6">
    <location>
        <begin position="255"/>
        <end position="275"/>
    </location>
</feature>
<dbReference type="STRING" id="311410.LA5095_03511"/>
<keyword evidence="5" id="KW-0804">Transcription</keyword>
<dbReference type="Gene3D" id="1.10.1740.10">
    <property type="match status" value="1"/>
</dbReference>
<dbReference type="AlphaFoldDB" id="A0A0M6ZB85"/>
<dbReference type="RefSeq" id="WP_055117232.1">
    <property type="nucleotide sequence ID" value="NZ_CXWA01000004.1"/>
</dbReference>
<dbReference type="Pfam" id="PF08281">
    <property type="entry name" value="Sigma70_r4_2"/>
    <property type="match status" value="1"/>
</dbReference>
<dbReference type="GO" id="GO:0003677">
    <property type="term" value="F:DNA binding"/>
    <property type="evidence" value="ECO:0007669"/>
    <property type="project" value="UniProtKB-KW"/>
</dbReference>
<organism evidence="9 10">
    <name type="scientific">Roseibium album</name>
    <dbReference type="NCBI Taxonomy" id="311410"/>
    <lineage>
        <taxon>Bacteria</taxon>
        <taxon>Pseudomonadati</taxon>
        <taxon>Pseudomonadota</taxon>
        <taxon>Alphaproteobacteria</taxon>
        <taxon>Hyphomicrobiales</taxon>
        <taxon>Stappiaceae</taxon>
        <taxon>Roseibium</taxon>
    </lineage>
</organism>
<dbReference type="InterPro" id="IPR039425">
    <property type="entry name" value="RNA_pol_sigma-70-like"/>
</dbReference>
<dbReference type="SUPFAM" id="SSF88659">
    <property type="entry name" value="Sigma3 and sigma4 domains of RNA polymerase sigma factors"/>
    <property type="match status" value="1"/>
</dbReference>
<dbReference type="Pfam" id="PF04542">
    <property type="entry name" value="Sigma70_r2"/>
    <property type="match status" value="1"/>
</dbReference>
<gene>
    <name evidence="9" type="primary">sigW_1</name>
    <name evidence="9" type="ORF">LA5096_04793</name>
</gene>
<evidence type="ECO:0000256" key="3">
    <source>
        <dbReference type="ARBA" id="ARBA00023082"/>
    </source>
</evidence>
<evidence type="ECO:0000256" key="1">
    <source>
        <dbReference type="ARBA" id="ARBA00010641"/>
    </source>
</evidence>